<dbReference type="EMBL" id="GEDC01008624">
    <property type="protein sequence ID" value="JAS28674.1"/>
    <property type="molecule type" value="Transcribed_RNA"/>
</dbReference>
<organism evidence="1">
    <name type="scientific">Clastoptera arizonana</name>
    <name type="common">Arizona spittle bug</name>
    <dbReference type="NCBI Taxonomy" id="38151"/>
    <lineage>
        <taxon>Eukaryota</taxon>
        <taxon>Metazoa</taxon>
        <taxon>Ecdysozoa</taxon>
        <taxon>Arthropoda</taxon>
        <taxon>Hexapoda</taxon>
        <taxon>Insecta</taxon>
        <taxon>Pterygota</taxon>
        <taxon>Neoptera</taxon>
        <taxon>Paraneoptera</taxon>
        <taxon>Hemiptera</taxon>
        <taxon>Auchenorrhyncha</taxon>
        <taxon>Cercopoidea</taxon>
        <taxon>Clastopteridae</taxon>
        <taxon>Clastoptera</taxon>
    </lineage>
</organism>
<name>A0A1B6DSL6_9HEMI</name>
<accession>A0A1B6DSL6</accession>
<evidence type="ECO:0000313" key="1">
    <source>
        <dbReference type="EMBL" id="JAS28674.1"/>
    </source>
</evidence>
<protein>
    <submittedName>
        <fullName evidence="1">Uncharacterized protein</fullName>
    </submittedName>
</protein>
<reference evidence="1" key="1">
    <citation type="submission" date="2015-12" db="EMBL/GenBank/DDBJ databases">
        <title>De novo transcriptome assembly of four potential Pierce s Disease insect vectors from Arizona vineyards.</title>
        <authorList>
            <person name="Tassone E.E."/>
        </authorList>
    </citation>
    <scope>NUCLEOTIDE SEQUENCE</scope>
</reference>
<gene>
    <name evidence="1" type="ORF">g.45452</name>
</gene>
<sequence length="155" mass="18457">IECSLVLEEESQLAIKLDTSQEVTANQLSLIISPGRLLTPTKFRTHFKNEKCTQTDFKEEQIGSYNQSKLTQNRSVLRLENRPKWGVNKPETQYIKQSERDPNYHFRLRRNISRLRSKHLKQNTRDESRYKNCEKGNKKYSYTQDNANGFFNKYY</sequence>
<proteinExistence type="predicted"/>
<feature type="non-terminal residue" evidence="1">
    <location>
        <position position="1"/>
    </location>
</feature>
<dbReference type="AlphaFoldDB" id="A0A1B6DSL6"/>